<evidence type="ECO:0000313" key="4">
    <source>
        <dbReference type="EMBL" id="EDS30734.1"/>
    </source>
</evidence>
<dbReference type="SUPFAM" id="SSF48592">
    <property type="entry name" value="GroEL equatorial domain-like"/>
    <property type="match status" value="1"/>
</dbReference>
<keyword evidence="1" id="KW-0547">Nucleotide-binding</keyword>
<dbReference type="InterPro" id="IPR017998">
    <property type="entry name" value="Chaperone_TCP-1"/>
</dbReference>
<dbReference type="Proteomes" id="UP000002320">
    <property type="component" value="Unassembled WGS sequence"/>
</dbReference>
<evidence type="ECO:0000313" key="5">
    <source>
        <dbReference type="EnsemblMetazoa" id="CPIJ001332-PA"/>
    </source>
</evidence>
<name>B0W326_CULQU</name>
<dbReference type="InParanoid" id="B0W326"/>
<dbReference type="InterPro" id="IPR002423">
    <property type="entry name" value="Cpn60/GroEL/TCP-1"/>
</dbReference>
<evidence type="ECO:0000256" key="3">
    <source>
        <dbReference type="ARBA" id="ARBA00023186"/>
    </source>
</evidence>
<keyword evidence="3" id="KW-0143">Chaperone</keyword>
<dbReference type="STRING" id="7176.B0W326"/>
<organism>
    <name type="scientific">Culex quinquefasciatus</name>
    <name type="common">Southern house mosquito</name>
    <name type="synonym">Culex pungens</name>
    <dbReference type="NCBI Taxonomy" id="7176"/>
    <lineage>
        <taxon>Eukaryota</taxon>
        <taxon>Metazoa</taxon>
        <taxon>Ecdysozoa</taxon>
        <taxon>Arthropoda</taxon>
        <taxon>Hexapoda</taxon>
        <taxon>Insecta</taxon>
        <taxon>Pterygota</taxon>
        <taxon>Neoptera</taxon>
        <taxon>Endopterygota</taxon>
        <taxon>Diptera</taxon>
        <taxon>Nematocera</taxon>
        <taxon>Culicoidea</taxon>
        <taxon>Culicidae</taxon>
        <taxon>Culicinae</taxon>
        <taxon>Culicini</taxon>
        <taxon>Culex</taxon>
        <taxon>Culex</taxon>
    </lineage>
</organism>
<dbReference type="EMBL" id="DS231830">
    <property type="protein sequence ID" value="EDS30734.1"/>
    <property type="molecule type" value="Genomic_DNA"/>
</dbReference>
<dbReference type="HOGENOM" id="CLU_757052_0_0_1"/>
<accession>B0W326</accession>
<dbReference type="GO" id="GO:0140662">
    <property type="term" value="F:ATP-dependent protein folding chaperone"/>
    <property type="evidence" value="ECO:0007669"/>
    <property type="project" value="InterPro"/>
</dbReference>
<gene>
    <name evidence="5" type="primary">6032529</name>
    <name evidence="4" type="ORF">CpipJ_CPIJ001332</name>
</gene>
<protein>
    <submittedName>
        <fullName evidence="4 5">Chaperonin</fullName>
    </submittedName>
</protein>
<sequence length="366" mass="40100">MFGEKVDGTLDKILQEECLPIFGEKVLSSGGRITGQGFARGIRSPVDGLPTNVGEKIRTTGGRITGQGLQDSDSSAGAQQFFPRMEPVYLHQNGHRAAVRFPVCNYSRSVNASLRRDAGILLHCQTVDPLRPASLQLTPPPLRRQPTPFNPAAAIIPGGASRRSEKGLSEIRAFFNGDRASQVRPAGRETRGVCGTFSGTLANFCDVDHTMTRERMRRSGRDHFNLERDGHGPVVLLVVRLEGVKGDPRPDGLNPGRSLKSFTICEFGLGRLQPVTNDGVTILKLIDVDHEIGKLMVQLSQSQDCEIGDRGIHPIRIADGLSWRRNNKEPLIHLAMTARKIVNKCHRTMAEIAVDAVLTVVDLVKR</sequence>
<reference evidence="4" key="1">
    <citation type="submission" date="2007-03" db="EMBL/GenBank/DDBJ databases">
        <title>Annotation of Culex pipiens quinquefasciatus.</title>
        <authorList>
            <consortium name="The Broad Institute Genome Sequencing Platform"/>
            <person name="Atkinson P.W."/>
            <person name="Hemingway J."/>
            <person name="Christensen B.M."/>
            <person name="Higgs S."/>
            <person name="Kodira C."/>
            <person name="Hannick L."/>
            <person name="Megy K."/>
            <person name="O'Leary S."/>
            <person name="Pearson M."/>
            <person name="Haas B.J."/>
            <person name="Mauceli E."/>
            <person name="Wortman J.R."/>
            <person name="Lee N.H."/>
            <person name="Guigo R."/>
            <person name="Stanke M."/>
            <person name="Alvarado L."/>
            <person name="Amedeo P."/>
            <person name="Antoine C.H."/>
            <person name="Arensburger P."/>
            <person name="Bidwell S.L."/>
            <person name="Crawford M."/>
            <person name="Camaro F."/>
            <person name="Devon K."/>
            <person name="Engels R."/>
            <person name="Hammond M."/>
            <person name="Howarth C."/>
            <person name="Koehrsen M."/>
            <person name="Lawson D."/>
            <person name="Montgomery P."/>
            <person name="Nene V."/>
            <person name="Nusbaum C."/>
            <person name="Puiu D."/>
            <person name="Romero-Severson J."/>
            <person name="Severson D.W."/>
            <person name="Shumway M."/>
            <person name="Sisk P."/>
            <person name="Stolte C."/>
            <person name="Zeng Q."/>
            <person name="Eisenstadt E."/>
            <person name="Fraser-Liggett C."/>
            <person name="Strausberg R."/>
            <person name="Galagan J."/>
            <person name="Birren B."/>
            <person name="Collins F.H."/>
        </authorList>
    </citation>
    <scope>NUCLEOTIDE SEQUENCE [LARGE SCALE GENOMIC DNA]</scope>
    <source>
        <strain evidence="4">JHB</strain>
    </source>
</reference>
<dbReference type="EnsemblMetazoa" id="CPIJ001332-RA">
    <property type="protein sequence ID" value="CPIJ001332-PA"/>
    <property type="gene ID" value="CPIJ001332"/>
</dbReference>
<keyword evidence="2" id="KW-0067">ATP-binding</keyword>
<dbReference type="eggNOG" id="KOG0357">
    <property type="taxonomic scope" value="Eukaryota"/>
</dbReference>
<dbReference type="OrthoDB" id="10248520at2759"/>
<dbReference type="AlphaFoldDB" id="B0W326"/>
<dbReference type="Pfam" id="PF00118">
    <property type="entry name" value="Cpn60_TCP1"/>
    <property type="match status" value="1"/>
</dbReference>
<dbReference type="VEuPathDB" id="VectorBase:CPIJ001332"/>
<evidence type="ECO:0000256" key="1">
    <source>
        <dbReference type="ARBA" id="ARBA00022741"/>
    </source>
</evidence>
<dbReference type="InterPro" id="IPR027413">
    <property type="entry name" value="GROEL-like_equatorial_sf"/>
</dbReference>
<reference evidence="5" key="2">
    <citation type="submission" date="2021-02" db="UniProtKB">
        <authorList>
            <consortium name="EnsemblMetazoa"/>
        </authorList>
    </citation>
    <scope>IDENTIFICATION</scope>
    <source>
        <strain evidence="5">JHB</strain>
    </source>
</reference>
<dbReference type="KEGG" id="cqu:CpipJ_CPIJ001332"/>
<proteinExistence type="predicted"/>
<keyword evidence="6" id="KW-1185">Reference proteome</keyword>
<evidence type="ECO:0000256" key="2">
    <source>
        <dbReference type="ARBA" id="ARBA00022840"/>
    </source>
</evidence>
<dbReference type="PANTHER" id="PTHR11353">
    <property type="entry name" value="CHAPERONIN"/>
    <property type="match status" value="1"/>
</dbReference>
<dbReference type="GO" id="GO:0005524">
    <property type="term" value="F:ATP binding"/>
    <property type="evidence" value="ECO:0007669"/>
    <property type="project" value="UniProtKB-KW"/>
</dbReference>
<dbReference type="VEuPathDB" id="VectorBase:CQUJHB013960"/>
<dbReference type="Gene3D" id="1.10.560.10">
    <property type="entry name" value="GroEL-like equatorial domain"/>
    <property type="match status" value="1"/>
</dbReference>
<evidence type="ECO:0000313" key="6">
    <source>
        <dbReference type="Proteomes" id="UP000002320"/>
    </source>
</evidence>